<dbReference type="Proteomes" id="UP000257109">
    <property type="component" value="Unassembled WGS sequence"/>
</dbReference>
<keyword evidence="3" id="KW-1185">Reference proteome</keyword>
<dbReference type="EMBL" id="QJKJ01004389">
    <property type="protein sequence ID" value="RDX94362.1"/>
    <property type="molecule type" value="Genomic_DNA"/>
</dbReference>
<dbReference type="InterPro" id="IPR056647">
    <property type="entry name" value="DUF7745"/>
</dbReference>
<dbReference type="PANTHER" id="PTHR48154:SF1">
    <property type="entry name" value="PROTEIN, PUTATIVE-RELATED"/>
    <property type="match status" value="1"/>
</dbReference>
<reference evidence="2" key="1">
    <citation type="submission" date="2018-05" db="EMBL/GenBank/DDBJ databases">
        <title>Draft genome of Mucuna pruriens seed.</title>
        <authorList>
            <person name="Nnadi N.E."/>
            <person name="Vos R."/>
            <person name="Hasami M.H."/>
            <person name="Devisetty U.K."/>
            <person name="Aguiy J.C."/>
        </authorList>
    </citation>
    <scope>NUCLEOTIDE SEQUENCE [LARGE SCALE GENOMIC DNA]</scope>
    <source>
        <strain evidence="2">JCA_2017</strain>
    </source>
</reference>
<evidence type="ECO:0000259" key="1">
    <source>
        <dbReference type="Pfam" id="PF24924"/>
    </source>
</evidence>
<dbReference type="Pfam" id="PF24924">
    <property type="entry name" value="DUF7745"/>
    <property type="match status" value="1"/>
</dbReference>
<comment type="caution">
    <text evidence="2">The sequence shown here is derived from an EMBL/GenBank/DDBJ whole genome shotgun (WGS) entry which is preliminary data.</text>
</comment>
<sequence>MLPFALHGYRTIVRTSIGATSYLLRSYRRKNIDCAMSRSNIPTKDEKGEGDLVLKKILATQKDPRGKWTLNYEGPCTSDLLSLRQLGSCLKGQWHKTFEGRYDNLLSLLEIKVQLDALLALTQYYDPPLRCFTFRDFQLAQTLEEYERIIGMPLAKSSPYLFRGQYLSWASGAKLLKISELEVLRKKRNRNGLKGIPKTSLEDKLEGDWGTFTDIYGLLIYGIVLFPHVEHYVDQATIDTFLAKKDKGKNPLIAILANTYCSLNYCYERNGKGLRCCTSLRAIYPTKNHHWSWVKPMSKAEWTRHLDEASEKSILWYPQWNERDDMIIRCGGFSNVPMMGTQGAINYNPKLVPRQAGYPMVLPPSEEAITPFVIHDMGT</sequence>
<name>A0A371GUW2_MUCPR</name>
<evidence type="ECO:0000313" key="3">
    <source>
        <dbReference type="Proteomes" id="UP000257109"/>
    </source>
</evidence>
<proteinExistence type="predicted"/>
<evidence type="ECO:0000313" key="2">
    <source>
        <dbReference type="EMBL" id="RDX94362.1"/>
    </source>
</evidence>
<feature type="domain" description="DUF7745" evidence="1">
    <location>
        <begin position="83"/>
        <end position="376"/>
    </location>
</feature>
<feature type="non-terminal residue" evidence="2">
    <location>
        <position position="1"/>
    </location>
</feature>
<organism evidence="2 3">
    <name type="scientific">Mucuna pruriens</name>
    <name type="common">Velvet bean</name>
    <name type="synonym">Dolichos pruriens</name>
    <dbReference type="NCBI Taxonomy" id="157652"/>
    <lineage>
        <taxon>Eukaryota</taxon>
        <taxon>Viridiplantae</taxon>
        <taxon>Streptophyta</taxon>
        <taxon>Embryophyta</taxon>
        <taxon>Tracheophyta</taxon>
        <taxon>Spermatophyta</taxon>
        <taxon>Magnoliopsida</taxon>
        <taxon>eudicotyledons</taxon>
        <taxon>Gunneridae</taxon>
        <taxon>Pentapetalae</taxon>
        <taxon>rosids</taxon>
        <taxon>fabids</taxon>
        <taxon>Fabales</taxon>
        <taxon>Fabaceae</taxon>
        <taxon>Papilionoideae</taxon>
        <taxon>50 kb inversion clade</taxon>
        <taxon>NPAAA clade</taxon>
        <taxon>indigoferoid/millettioid clade</taxon>
        <taxon>Phaseoleae</taxon>
        <taxon>Mucuna</taxon>
    </lineage>
</organism>
<gene>
    <name evidence="2" type="ORF">CR513_23262</name>
</gene>
<dbReference type="PANTHER" id="PTHR48154">
    <property type="entry name" value="PROTEIN, PUTATIVE-RELATED"/>
    <property type="match status" value="1"/>
</dbReference>
<accession>A0A371GUW2</accession>
<dbReference type="AlphaFoldDB" id="A0A371GUW2"/>
<protein>
    <recommendedName>
        <fullName evidence="1">DUF7745 domain-containing protein</fullName>
    </recommendedName>
</protein>
<dbReference type="OrthoDB" id="1430424at2759"/>